<comment type="caution">
    <text evidence="2">The sequence shown here is derived from an EMBL/GenBank/DDBJ whole genome shotgun (WGS) entry which is preliminary data.</text>
</comment>
<dbReference type="NCBIfam" id="NF011696">
    <property type="entry name" value="PRK15116.1"/>
    <property type="match status" value="1"/>
</dbReference>
<gene>
    <name evidence="2" type="primary">tcdA</name>
    <name evidence="2" type="ORF">ACFOFO_04430</name>
</gene>
<dbReference type="InterPro" id="IPR000594">
    <property type="entry name" value="ThiF_NAD_FAD-bd"/>
</dbReference>
<evidence type="ECO:0000259" key="1">
    <source>
        <dbReference type="Pfam" id="PF00899"/>
    </source>
</evidence>
<dbReference type="PANTHER" id="PTHR43267">
    <property type="entry name" value="TRNA THREONYLCARBAMOYLADENOSINE DEHYDRATASE"/>
    <property type="match status" value="1"/>
</dbReference>
<organism evidence="2 3">
    <name type="scientific">Undibacterium arcticum</name>
    <dbReference type="NCBI Taxonomy" id="1762892"/>
    <lineage>
        <taxon>Bacteria</taxon>
        <taxon>Pseudomonadati</taxon>
        <taxon>Pseudomonadota</taxon>
        <taxon>Betaproteobacteria</taxon>
        <taxon>Burkholderiales</taxon>
        <taxon>Oxalobacteraceae</taxon>
        <taxon>Undibacterium</taxon>
    </lineage>
</organism>
<dbReference type="Pfam" id="PF00899">
    <property type="entry name" value="ThiF"/>
    <property type="match status" value="1"/>
</dbReference>
<dbReference type="InterPro" id="IPR045886">
    <property type="entry name" value="ThiF/MoeB/HesA"/>
</dbReference>
<dbReference type="CDD" id="cd00755">
    <property type="entry name" value="YgdL_like"/>
    <property type="match status" value="1"/>
</dbReference>
<dbReference type="PANTHER" id="PTHR43267:SF1">
    <property type="entry name" value="TRNA THREONYLCARBAMOYLADENOSINE DEHYDRATASE"/>
    <property type="match status" value="1"/>
</dbReference>
<dbReference type="EMBL" id="JBHRTP010000008">
    <property type="protein sequence ID" value="MFC3107218.1"/>
    <property type="molecule type" value="Genomic_DNA"/>
</dbReference>
<feature type="domain" description="THIF-type NAD/FAD binding fold" evidence="1">
    <location>
        <begin position="28"/>
        <end position="281"/>
    </location>
</feature>
<protein>
    <submittedName>
        <fullName evidence="2">tRNA cyclic N6-threonylcarbamoyladenosine(37) synthase TcdA</fullName>
    </submittedName>
</protein>
<name>A0ABV7EZ87_9BURK</name>
<evidence type="ECO:0000313" key="3">
    <source>
        <dbReference type="Proteomes" id="UP001595530"/>
    </source>
</evidence>
<proteinExistence type="predicted"/>
<dbReference type="SUPFAM" id="SSF69572">
    <property type="entry name" value="Activating enzymes of the ubiquitin-like proteins"/>
    <property type="match status" value="1"/>
</dbReference>
<evidence type="ECO:0000313" key="2">
    <source>
        <dbReference type="EMBL" id="MFC3107218.1"/>
    </source>
</evidence>
<dbReference type="RefSeq" id="WP_390326649.1">
    <property type="nucleotide sequence ID" value="NZ_JBHRTP010000008.1"/>
</dbReference>
<reference evidence="3" key="1">
    <citation type="journal article" date="2019" name="Int. J. Syst. Evol. Microbiol.">
        <title>The Global Catalogue of Microorganisms (GCM) 10K type strain sequencing project: providing services to taxonomists for standard genome sequencing and annotation.</title>
        <authorList>
            <consortium name="The Broad Institute Genomics Platform"/>
            <consortium name="The Broad Institute Genome Sequencing Center for Infectious Disease"/>
            <person name="Wu L."/>
            <person name="Ma J."/>
        </authorList>
    </citation>
    <scope>NUCLEOTIDE SEQUENCE [LARGE SCALE GENOMIC DNA]</scope>
    <source>
        <strain evidence="3">KCTC 42986</strain>
    </source>
</reference>
<sequence length="313" mass="33118">MDTVLDELSLTTPAHVDFDRRFGGIGRLYGNAALSRFRNAHVCVIGVGGVGSWVVEALARSAIGQLTLIDLDNVAESNINRQIQALSSTLGQAKISALAERIAQINPFCRVTEIEDFIAPDNLDQMIGARHFDYVIDAIDSVKPKTALIAYCHQHGIPLVTIGGAGGQLDPTRIEIRDLSKTEQEPLLAKVRKQLRNLHGFPRGSKNRFGIDAVFSMEPLKFPGSDQTCSLAGDDDDDDGNGSGVTGLNCAGFGSAMVVTASFGMVAAAQVLRKLADHAHERPPAAAIEFASAAAPPSATDGEAVAADIMATI</sequence>
<dbReference type="Gene3D" id="3.40.50.720">
    <property type="entry name" value="NAD(P)-binding Rossmann-like Domain"/>
    <property type="match status" value="1"/>
</dbReference>
<dbReference type="InterPro" id="IPR035985">
    <property type="entry name" value="Ubiquitin-activating_enz"/>
</dbReference>
<accession>A0ABV7EZ87</accession>
<dbReference type="Proteomes" id="UP001595530">
    <property type="component" value="Unassembled WGS sequence"/>
</dbReference>
<keyword evidence="3" id="KW-1185">Reference proteome</keyword>